<accession>A0A644VIE2</accession>
<dbReference type="EMBL" id="VSSQ01000318">
    <property type="protein sequence ID" value="MPL91007.1"/>
    <property type="molecule type" value="Genomic_DNA"/>
</dbReference>
<reference evidence="2" key="1">
    <citation type="submission" date="2019-08" db="EMBL/GenBank/DDBJ databases">
        <authorList>
            <person name="Kucharzyk K."/>
            <person name="Murdoch R.W."/>
            <person name="Higgins S."/>
            <person name="Loffler F."/>
        </authorList>
    </citation>
    <scope>NUCLEOTIDE SEQUENCE</scope>
</reference>
<dbReference type="PANTHER" id="PTHR33360">
    <property type="entry name" value="TRANSPOSASE FOR INSERTION SEQUENCE ELEMENT IS200"/>
    <property type="match status" value="1"/>
</dbReference>
<dbReference type="InterPro" id="IPR036515">
    <property type="entry name" value="Transposase_17_sf"/>
</dbReference>
<proteinExistence type="predicted"/>
<organism evidence="2">
    <name type="scientific">bioreactor metagenome</name>
    <dbReference type="NCBI Taxonomy" id="1076179"/>
    <lineage>
        <taxon>unclassified sequences</taxon>
        <taxon>metagenomes</taxon>
        <taxon>ecological metagenomes</taxon>
    </lineage>
</organism>
<gene>
    <name evidence="2" type="ORF">SDC9_37066</name>
</gene>
<dbReference type="SMART" id="SM01321">
    <property type="entry name" value="Y1_Tnp"/>
    <property type="match status" value="1"/>
</dbReference>
<evidence type="ECO:0000259" key="1">
    <source>
        <dbReference type="SMART" id="SM01321"/>
    </source>
</evidence>
<dbReference type="GO" id="GO:0006313">
    <property type="term" value="P:DNA transposition"/>
    <property type="evidence" value="ECO:0007669"/>
    <property type="project" value="InterPro"/>
</dbReference>
<dbReference type="GO" id="GO:0004803">
    <property type="term" value="F:transposase activity"/>
    <property type="evidence" value="ECO:0007669"/>
    <property type="project" value="InterPro"/>
</dbReference>
<comment type="caution">
    <text evidence="2">The sequence shown here is derived from an EMBL/GenBank/DDBJ whole genome shotgun (WGS) entry which is preliminary data.</text>
</comment>
<dbReference type="GO" id="GO:0003677">
    <property type="term" value="F:DNA binding"/>
    <property type="evidence" value="ECO:0007669"/>
    <property type="project" value="InterPro"/>
</dbReference>
<feature type="domain" description="Transposase IS200-like" evidence="1">
    <location>
        <begin position="5"/>
        <end position="119"/>
    </location>
</feature>
<protein>
    <recommendedName>
        <fullName evidence="1">Transposase IS200-like domain-containing protein</fullName>
    </recommendedName>
</protein>
<evidence type="ECO:0000313" key="2">
    <source>
        <dbReference type="EMBL" id="MPL91007.1"/>
    </source>
</evidence>
<dbReference type="InterPro" id="IPR002686">
    <property type="entry name" value="Transposase_17"/>
</dbReference>
<dbReference type="AlphaFoldDB" id="A0A644VIE2"/>
<name>A0A644VIE2_9ZZZZ</name>
<sequence>MLVEYHNLYIHFVLKTLHRLPLITLKAKPRIERYISGIIKNCNSRMYAIYANPEHVHILISISPAISANELINHVAFSTEQFIKKNQLLPQSFAWQEKCSAFTVSKSAVPRVIKYIQNQAEHHRKISFQEECRRFLEEMNAPAQK</sequence>
<dbReference type="SUPFAM" id="SSF143422">
    <property type="entry name" value="Transposase IS200-like"/>
    <property type="match status" value="1"/>
</dbReference>
<dbReference type="PANTHER" id="PTHR33360:SF2">
    <property type="entry name" value="TRANSPOSASE FOR INSERTION SEQUENCE ELEMENT IS200"/>
    <property type="match status" value="1"/>
</dbReference>
<dbReference type="Pfam" id="PF01797">
    <property type="entry name" value="Y1_Tnp"/>
    <property type="match status" value="1"/>
</dbReference>
<dbReference type="Gene3D" id="3.30.70.1290">
    <property type="entry name" value="Transposase IS200-like"/>
    <property type="match status" value="1"/>
</dbReference>